<dbReference type="Proteomes" id="UP001458880">
    <property type="component" value="Unassembled WGS sequence"/>
</dbReference>
<evidence type="ECO:0000256" key="1">
    <source>
        <dbReference type="SAM" id="MobiDB-lite"/>
    </source>
</evidence>
<dbReference type="EMBL" id="JASPKY010000358">
    <property type="protein sequence ID" value="KAK9704064.1"/>
    <property type="molecule type" value="Genomic_DNA"/>
</dbReference>
<accession>A0AAW1JJE1</accession>
<organism evidence="2 3">
    <name type="scientific">Popillia japonica</name>
    <name type="common">Japanese beetle</name>
    <dbReference type="NCBI Taxonomy" id="7064"/>
    <lineage>
        <taxon>Eukaryota</taxon>
        <taxon>Metazoa</taxon>
        <taxon>Ecdysozoa</taxon>
        <taxon>Arthropoda</taxon>
        <taxon>Hexapoda</taxon>
        <taxon>Insecta</taxon>
        <taxon>Pterygota</taxon>
        <taxon>Neoptera</taxon>
        <taxon>Endopterygota</taxon>
        <taxon>Coleoptera</taxon>
        <taxon>Polyphaga</taxon>
        <taxon>Scarabaeiformia</taxon>
        <taxon>Scarabaeidae</taxon>
        <taxon>Rutelinae</taxon>
        <taxon>Popillia</taxon>
    </lineage>
</organism>
<reference evidence="2 3" key="1">
    <citation type="journal article" date="2024" name="BMC Genomics">
        <title>De novo assembly and annotation of Popillia japonica's genome with initial clues to its potential as an invasive pest.</title>
        <authorList>
            <person name="Cucini C."/>
            <person name="Boschi S."/>
            <person name="Funari R."/>
            <person name="Cardaioli E."/>
            <person name="Iannotti N."/>
            <person name="Marturano G."/>
            <person name="Paoli F."/>
            <person name="Bruttini M."/>
            <person name="Carapelli A."/>
            <person name="Frati F."/>
            <person name="Nardi F."/>
        </authorList>
    </citation>
    <scope>NUCLEOTIDE SEQUENCE [LARGE SCALE GENOMIC DNA]</scope>
    <source>
        <strain evidence="2">DMR45628</strain>
    </source>
</reference>
<name>A0AAW1JJE1_POPJA</name>
<proteinExistence type="predicted"/>
<evidence type="ECO:0000313" key="2">
    <source>
        <dbReference type="EMBL" id="KAK9704064.1"/>
    </source>
</evidence>
<keyword evidence="3" id="KW-1185">Reference proteome</keyword>
<protein>
    <recommendedName>
        <fullName evidence="4">HTH CENPB-type domain-containing protein</fullName>
    </recommendedName>
</protein>
<comment type="caution">
    <text evidence="2">The sequence shown here is derived from an EMBL/GenBank/DDBJ whole genome shotgun (WGS) entry which is preliminary data.</text>
</comment>
<feature type="region of interest" description="Disordered" evidence="1">
    <location>
        <begin position="100"/>
        <end position="122"/>
    </location>
</feature>
<gene>
    <name evidence="2" type="ORF">QE152_g28513</name>
</gene>
<dbReference type="AlphaFoldDB" id="A0AAW1JJE1"/>
<sequence length="122" mass="14467">MTLSRYVQKYKNDKSTMFLPKFNTCQIFKNEEENLLADYIIETANFNYGLTPQQTQKFVYQFATENNKKIPQNWIEKSCASKDWLRGFFSHDPQLTTTLQEVRPYPKVTPRKQKAERKSGKT</sequence>
<evidence type="ECO:0000313" key="3">
    <source>
        <dbReference type="Proteomes" id="UP001458880"/>
    </source>
</evidence>
<evidence type="ECO:0008006" key="4">
    <source>
        <dbReference type="Google" id="ProtNLM"/>
    </source>
</evidence>